<name>A0ACC1M8I0_9FUNG</name>
<evidence type="ECO:0000313" key="1">
    <source>
        <dbReference type="EMBL" id="KAJ2898690.1"/>
    </source>
</evidence>
<dbReference type="Proteomes" id="UP001139981">
    <property type="component" value="Unassembled WGS sequence"/>
</dbReference>
<sequence>MPLEIGQLSIAGEQTSIDFMAKAARAAAITKHHQLQLLRPYLLQPNALDVPDFSLNISLSAFHATRTTAAAAAAADNETVSYQSLSMATRPRIVTSIRDRIVYLGQARRRFAGLAGRVIETGDSLSSCADLVWFSDPVNEAGLSDNGLLPSIATSNRLELITISGPRHIGKSHIMLQVAALFASEPSVVVLYIGSCKQLVFDAENEEEGQLCEKYIQFIEHVVCSFVAAYPDVVSRVADRWYRATRMGTDLSAMGVATSVFMRELSELCANRGITMLLFLDEYEALKDVDPVFTVVNVGNLIERLGVIVVASTTTCTAPVKRSYQCVVTAALTPDEAMNVFIATYGHLDISDAGLERLFETAEYHPLDIVRMLSQYEDKRAQLGNTNSEEDIISSLISDALLSRKLRISQMHLHRLHDALATGMQSTSDNDTLVYEGVGREIISVDQSPHLFHIKRETTRAAFAIYHGLDLKHCSGRDLQFAEPEPAPTPATSSHHYSRQRTTPKFLIRCFPPIAAEIMYDAHFAGQTAEEQFGWLLLDNQAARTHFDVEPRVRLRYFDALLLESGRLRSSRSGTLDLQFTHVRSFTCQGSGRRIEPRLCLTFEQASNAIAEYIAVQRANNAPLYVSTNTTDTTSKASTIRSAGSMLYFPKLGFGESWMSAEIRSNSHFEGSFMAAVVRVDRLVEGTLTWGLPEFQVTWIASDPLCPASSSSSSTSAQRRGGIIDHKAPPPVPPSSNMDIEPPKDVEDFDASFGVGGSWTVKALRILPDIQQLMAKHNDFVDTRPVGMLAVTTDERYAEIASRNDLGISSSAVVNISSLGQRLSTAYLQTY</sequence>
<accession>A0ACC1M8I0</accession>
<evidence type="ECO:0000313" key="2">
    <source>
        <dbReference type="Proteomes" id="UP001139981"/>
    </source>
</evidence>
<proteinExistence type="predicted"/>
<protein>
    <submittedName>
        <fullName evidence="1">Uncharacterized protein</fullName>
    </submittedName>
</protein>
<gene>
    <name evidence="1" type="ORF">IWW38_001280</name>
</gene>
<comment type="caution">
    <text evidence="1">The sequence shown here is derived from an EMBL/GenBank/DDBJ whole genome shotgun (WGS) entry which is preliminary data.</text>
</comment>
<dbReference type="EMBL" id="JANBVB010000051">
    <property type="protein sequence ID" value="KAJ2898690.1"/>
    <property type="molecule type" value="Genomic_DNA"/>
</dbReference>
<organism evidence="1 2">
    <name type="scientific">Coemansia aciculifera</name>
    <dbReference type="NCBI Taxonomy" id="417176"/>
    <lineage>
        <taxon>Eukaryota</taxon>
        <taxon>Fungi</taxon>
        <taxon>Fungi incertae sedis</taxon>
        <taxon>Zoopagomycota</taxon>
        <taxon>Kickxellomycotina</taxon>
        <taxon>Kickxellomycetes</taxon>
        <taxon>Kickxellales</taxon>
        <taxon>Kickxellaceae</taxon>
        <taxon>Coemansia</taxon>
    </lineage>
</organism>
<reference evidence="1" key="1">
    <citation type="submission" date="2022-07" db="EMBL/GenBank/DDBJ databases">
        <title>Phylogenomic reconstructions and comparative analyses of Kickxellomycotina fungi.</title>
        <authorList>
            <person name="Reynolds N.K."/>
            <person name="Stajich J.E."/>
            <person name="Barry K."/>
            <person name="Grigoriev I.V."/>
            <person name="Crous P."/>
            <person name="Smith M.E."/>
        </authorList>
    </citation>
    <scope>NUCLEOTIDE SEQUENCE</scope>
    <source>
        <strain evidence="1">CBS 190363</strain>
    </source>
</reference>
<keyword evidence="2" id="KW-1185">Reference proteome</keyword>